<dbReference type="GO" id="GO:0005840">
    <property type="term" value="C:ribosome"/>
    <property type="evidence" value="ECO:0007669"/>
    <property type="project" value="UniProtKB-KW"/>
</dbReference>
<dbReference type="InterPro" id="IPR005825">
    <property type="entry name" value="Ribosomal_uL24_CS"/>
</dbReference>
<evidence type="ECO:0000256" key="3">
    <source>
        <dbReference type="ARBA" id="ARBA00023274"/>
    </source>
</evidence>
<evidence type="ECO:0000256" key="4">
    <source>
        <dbReference type="ARBA" id="ARBA00035206"/>
    </source>
</evidence>
<keyword evidence="5" id="KW-0699">rRNA-binding</keyword>
<dbReference type="SMART" id="SM00739">
    <property type="entry name" value="KOW"/>
    <property type="match status" value="1"/>
</dbReference>
<dbReference type="KEGG" id="caci:CLOAM1129"/>
<dbReference type="InterPro" id="IPR003256">
    <property type="entry name" value="Ribosomal_uL24"/>
</dbReference>
<keyword evidence="9" id="KW-1185">Reference proteome</keyword>
<evidence type="ECO:0000313" key="8">
    <source>
        <dbReference type="EMBL" id="CAO80991.1"/>
    </source>
</evidence>
<dbReference type="Gene3D" id="2.30.30.30">
    <property type="match status" value="1"/>
</dbReference>
<dbReference type="HOGENOM" id="CLU_093315_2_3_0"/>
<comment type="function">
    <text evidence="5">One of the proteins that surrounds the polypeptide exit tunnel on the outside of the subunit.</text>
</comment>
<dbReference type="GO" id="GO:0003735">
    <property type="term" value="F:structural constituent of ribosome"/>
    <property type="evidence" value="ECO:0007669"/>
    <property type="project" value="InterPro"/>
</dbReference>
<evidence type="ECO:0000313" key="9">
    <source>
        <dbReference type="Proteomes" id="UP000002019"/>
    </source>
</evidence>
<evidence type="ECO:0000256" key="6">
    <source>
        <dbReference type="RuleBase" id="RU003477"/>
    </source>
</evidence>
<proteinExistence type="inferred from homology"/>
<dbReference type="InterPro" id="IPR041988">
    <property type="entry name" value="Ribosomal_uL24_KOW"/>
</dbReference>
<accession>B0VI20</accession>
<reference evidence="8 9" key="1">
    <citation type="journal article" date="2008" name="J. Bacteriol.">
        <title>'Candidatus Cloacamonas acidaminovorans': genome sequence reconstruction provides a first glimpse of a new bacterial division.</title>
        <authorList>
            <person name="Pelletier E."/>
            <person name="Kreimeyer A."/>
            <person name="Bocs S."/>
            <person name="Rouy Z."/>
            <person name="Gyapay G."/>
            <person name="Chouari R."/>
            <person name="Riviere D."/>
            <person name="Ganesan A."/>
            <person name="Daegelen P."/>
            <person name="Sghir A."/>
            <person name="Cohen G.N."/>
            <person name="Medigue C."/>
            <person name="Weissenbach J."/>
            <person name="Le Paslier D."/>
        </authorList>
    </citation>
    <scope>NUCLEOTIDE SEQUENCE [LARGE SCALE GENOMIC DNA]</scope>
    <source>
        <strain evidence="9">Evry</strain>
    </source>
</reference>
<sequence>MAKNKMRFKKGDLVKVIAGDEKGRKGHILKVFPKTGKVIVEKVHMIKKHAKPTQQNPQGGIITMEAPIDASNVMLFNEKLNAVSKPVYQVREGRRIRVCKKSGDEL</sequence>
<dbReference type="InterPro" id="IPR008991">
    <property type="entry name" value="Translation_prot_SH3-like_sf"/>
</dbReference>
<dbReference type="HAMAP" id="MF_01326_B">
    <property type="entry name" value="Ribosomal_uL24_B"/>
    <property type="match status" value="1"/>
</dbReference>
<keyword evidence="3 5" id="KW-0687">Ribonucleoprotein</keyword>
<dbReference type="Proteomes" id="UP000002019">
    <property type="component" value="Chromosome"/>
</dbReference>
<dbReference type="InterPro" id="IPR005824">
    <property type="entry name" value="KOW"/>
</dbReference>
<evidence type="ECO:0000259" key="7">
    <source>
        <dbReference type="SMART" id="SM00739"/>
    </source>
</evidence>
<dbReference type="GO" id="GO:1990904">
    <property type="term" value="C:ribonucleoprotein complex"/>
    <property type="evidence" value="ECO:0007669"/>
    <property type="project" value="UniProtKB-KW"/>
</dbReference>
<comment type="similarity">
    <text evidence="1 5 6">Belongs to the universal ribosomal protein uL24 family.</text>
</comment>
<name>B0VI20_CLOAI</name>
<dbReference type="PANTHER" id="PTHR12903">
    <property type="entry name" value="MITOCHONDRIAL RIBOSOMAL PROTEIN L24"/>
    <property type="match status" value="1"/>
</dbReference>
<dbReference type="CDD" id="cd06089">
    <property type="entry name" value="KOW_RPL26"/>
    <property type="match status" value="1"/>
</dbReference>
<comment type="subunit">
    <text evidence="5">Part of the 50S ribosomal subunit.</text>
</comment>
<dbReference type="GO" id="GO:0006412">
    <property type="term" value="P:translation"/>
    <property type="evidence" value="ECO:0007669"/>
    <property type="project" value="UniProtKB-UniRule"/>
</dbReference>
<dbReference type="STRING" id="459349.CLOAM1129"/>
<comment type="function">
    <text evidence="5">One of two assembly initiator proteins, it binds directly to the 5'-end of the 23S rRNA, where it nucleates assembly of the 50S subunit.</text>
</comment>
<dbReference type="PROSITE" id="PS01108">
    <property type="entry name" value="RIBOSOMAL_L24"/>
    <property type="match status" value="1"/>
</dbReference>
<dbReference type="eggNOG" id="COG0198">
    <property type="taxonomic scope" value="Bacteria"/>
</dbReference>
<dbReference type="Pfam" id="PF00467">
    <property type="entry name" value="KOW"/>
    <property type="match status" value="1"/>
</dbReference>
<organism evidence="8 9">
    <name type="scientific">Cloacimonas acidaminovorans (strain Evry)</name>
    <dbReference type="NCBI Taxonomy" id="459349"/>
    <lineage>
        <taxon>Bacteria</taxon>
        <taxon>Pseudomonadati</taxon>
        <taxon>Candidatus Cloacimonadota</taxon>
        <taxon>Candidatus Cloacimonadia</taxon>
        <taxon>Candidatus Cloacimonadales</taxon>
        <taxon>Candidatus Cloacimonadaceae</taxon>
        <taxon>Candidatus Cloacimonas</taxon>
    </lineage>
</organism>
<dbReference type="InterPro" id="IPR057264">
    <property type="entry name" value="Ribosomal_uL24_C"/>
</dbReference>
<dbReference type="GO" id="GO:0019843">
    <property type="term" value="F:rRNA binding"/>
    <property type="evidence" value="ECO:0007669"/>
    <property type="project" value="UniProtKB-UniRule"/>
</dbReference>
<gene>
    <name evidence="5 8" type="primary">rplX</name>
    <name evidence="8" type="ordered locus">CLOAM1129</name>
</gene>
<keyword evidence="2 5" id="KW-0689">Ribosomal protein</keyword>
<evidence type="ECO:0000256" key="5">
    <source>
        <dbReference type="HAMAP-Rule" id="MF_01326"/>
    </source>
</evidence>
<feature type="domain" description="KOW" evidence="7">
    <location>
        <begin position="7"/>
        <end position="34"/>
    </location>
</feature>
<evidence type="ECO:0000256" key="1">
    <source>
        <dbReference type="ARBA" id="ARBA00010618"/>
    </source>
</evidence>
<dbReference type="EMBL" id="CU466930">
    <property type="protein sequence ID" value="CAO80991.1"/>
    <property type="molecule type" value="Genomic_DNA"/>
</dbReference>
<protein>
    <recommendedName>
        <fullName evidence="4 5">Large ribosomal subunit protein uL24</fullName>
    </recommendedName>
</protein>
<dbReference type="SUPFAM" id="SSF50104">
    <property type="entry name" value="Translation proteins SH3-like domain"/>
    <property type="match status" value="1"/>
</dbReference>
<dbReference type="NCBIfam" id="TIGR01079">
    <property type="entry name" value="rplX_bact"/>
    <property type="match status" value="1"/>
</dbReference>
<dbReference type="Pfam" id="PF17136">
    <property type="entry name" value="ribosomal_L24"/>
    <property type="match status" value="1"/>
</dbReference>
<keyword evidence="5" id="KW-0694">RNA-binding</keyword>
<dbReference type="InterPro" id="IPR014722">
    <property type="entry name" value="Rib_uL2_dom2"/>
</dbReference>
<dbReference type="AlphaFoldDB" id="B0VI20"/>
<evidence type="ECO:0000256" key="2">
    <source>
        <dbReference type="ARBA" id="ARBA00022980"/>
    </source>
</evidence>